<dbReference type="CDD" id="cd02440">
    <property type="entry name" value="AdoMet_MTases"/>
    <property type="match status" value="1"/>
</dbReference>
<proteinExistence type="predicted"/>
<organism evidence="5 6">
    <name type="scientific">Aspergillus fijiensis CBS 313.89</name>
    <dbReference type="NCBI Taxonomy" id="1448319"/>
    <lineage>
        <taxon>Eukaryota</taxon>
        <taxon>Fungi</taxon>
        <taxon>Dikarya</taxon>
        <taxon>Ascomycota</taxon>
        <taxon>Pezizomycotina</taxon>
        <taxon>Eurotiomycetes</taxon>
        <taxon>Eurotiomycetidae</taxon>
        <taxon>Eurotiales</taxon>
        <taxon>Aspergillaceae</taxon>
        <taxon>Aspergillus</taxon>
    </lineage>
</organism>
<keyword evidence="1" id="KW-0489">Methyltransferase</keyword>
<dbReference type="InterPro" id="IPR016461">
    <property type="entry name" value="COMT-like"/>
</dbReference>
<dbReference type="PROSITE" id="PS51683">
    <property type="entry name" value="SAM_OMT_II"/>
    <property type="match status" value="1"/>
</dbReference>
<evidence type="ECO:0000313" key="6">
    <source>
        <dbReference type="Proteomes" id="UP000249789"/>
    </source>
</evidence>
<protein>
    <submittedName>
        <fullName evidence="5">O-methyltransferas-like protein</fullName>
    </submittedName>
</protein>
<dbReference type="SUPFAM" id="SSF46785">
    <property type="entry name" value="Winged helix' DNA-binding domain"/>
    <property type="match status" value="1"/>
</dbReference>
<reference evidence="5 6" key="1">
    <citation type="submission" date="2018-02" db="EMBL/GenBank/DDBJ databases">
        <title>The genomes of Aspergillus section Nigri reveals drivers in fungal speciation.</title>
        <authorList>
            <consortium name="DOE Joint Genome Institute"/>
            <person name="Vesth T.C."/>
            <person name="Nybo J."/>
            <person name="Theobald S."/>
            <person name="Brandl J."/>
            <person name="Frisvad J.C."/>
            <person name="Nielsen K.F."/>
            <person name="Lyhne E.K."/>
            <person name="Kogle M.E."/>
            <person name="Kuo A."/>
            <person name="Riley R."/>
            <person name="Clum A."/>
            <person name="Nolan M."/>
            <person name="Lipzen A."/>
            <person name="Salamov A."/>
            <person name="Henrissat B."/>
            <person name="Wiebenga A."/>
            <person name="De vries R.P."/>
            <person name="Grigoriev I.V."/>
            <person name="Mortensen U.H."/>
            <person name="Andersen M.R."/>
            <person name="Baker S.E."/>
        </authorList>
    </citation>
    <scope>NUCLEOTIDE SEQUENCE [LARGE SCALE GENOMIC DNA]</scope>
    <source>
        <strain evidence="5 6">CBS 313.89</strain>
    </source>
</reference>
<evidence type="ECO:0000313" key="5">
    <source>
        <dbReference type="EMBL" id="RAK74473.1"/>
    </source>
</evidence>
<dbReference type="SUPFAM" id="SSF53335">
    <property type="entry name" value="S-adenosyl-L-methionine-dependent methyltransferases"/>
    <property type="match status" value="1"/>
</dbReference>
<evidence type="ECO:0000256" key="3">
    <source>
        <dbReference type="ARBA" id="ARBA00022691"/>
    </source>
</evidence>
<dbReference type="Gene3D" id="1.10.10.10">
    <property type="entry name" value="Winged helix-like DNA-binding domain superfamily/Winged helix DNA-binding domain"/>
    <property type="match status" value="1"/>
</dbReference>
<name>A0A8G1RKQ3_9EURO</name>
<keyword evidence="2" id="KW-0808">Transferase</keyword>
<dbReference type="OrthoDB" id="1606438at2759"/>
<dbReference type="InterPro" id="IPR001077">
    <property type="entry name" value="COMT_C"/>
</dbReference>
<dbReference type="InterPro" id="IPR029063">
    <property type="entry name" value="SAM-dependent_MTases_sf"/>
</dbReference>
<evidence type="ECO:0000256" key="1">
    <source>
        <dbReference type="ARBA" id="ARBA00022603"/>
    </source>
</evidence>
<feature type="domain" description="O-methyltransferase C-terminal" evidence="4">
    <location>
        <begin position="249"/>
        <end position="400"/>
    </location>
</feature>
<gene>
    <name evidence="5" type="ORF">BO72DRAFT_479499</name>
</gene>
<dbReference type="Pfam" id="PF00891">
    <property type="entry name" value="Methyltransf_2"/>
    <property type="match status" value="1"/>
</dbReference>
<dbReference type="VEuPathDB" id="FungiDB:BO72DRAFT_479499"/>
<dbReference type="GeneID" id="63864917"/>
<evidence type="ECO:0000259" key="4">
    <source>
        <dbReference type="Pfam" id="PF00891"/>
    </source>
</evidence>
<dbReference type="InterPro" id="IPR036390">
    <property type="entry name" value="WH_DNA-bd_sf"/>
</dbReference>
<evidence type="ECO:0000256" key="2">
    <source>
        <dbReference type="ARBA" id="ARBA00022679"/>
    </source>
</evidence>
<dbReference type="AlphaFoldDB" id="A0A8G1RKQ3"/>
<accession>A0A8G1RKQ3</accession>
<sequence length="426" mass="47855">MASSRIVELATRISENTAIVDAYLRENQLPSPSFDEDGPVDFAIQSEEVKKAQEDAIALSFELHQLLLGPSHFLRPVPNGLSLQAISKHDIATKVPVHGKISYAALAQQCGLSEINTRRFVRYAIVHHRVFCEPQPGYVAHSAASRLLAEDPVMRDVLSHYLEECFPSFAMTLRAIDQFKDSGEPNQTGWNLYHETQDAPWDYYETHPAMARRFASTMAYETEREGRSSNVLVEGYSWTSLLAETTATTTSPMVVDVGGSRGKTALEIAHAHPELTLLVQDLPSMIEGARDQLPAIPARERVQFMAHDFFAPQLVPADAYILRHVFHNWSDSNAVRILRALVPSLRPGARLIVNDYIAPVPGVLSLAKEQRLREMDLIMLTLCNAYEREEQDWKRLFQEADPRFHVRTMSVPKGATEGIIEVIWEG</sequence>
<dbReference type="PANTHER" id="PTHR43712:SF12">
    <property type="entry name" value="STERIGMATOCYSTIN 8-O-METHYLTRANSFERASE"/>
    <property type="match status" value="1"/>
</dbReference>
<dbReference type="Proteomes" id="UP000249789">
    <property type="component" value="Unassembled WGS sequence"/>
</dbReference>
<dbReference type="GO" id="GO:0032259">
    <property type="term" value="P:methylation"/>
    <property type="evidence" value="ECO:0007669"/>
    <property type="project" value="UniProtKB-KW"/>
</dbReference>
<keyword evidence="6" id="KW-1185">Reference proteome</keyword>
<dbReference type="InterPro" id="IPR036388">
    <property type="entry name" value="WH-like_DNA-bd_sf"/>
</dbReference>
<dbReference type="Gene3D" id="3.40.50.150">
    <property type="entry name" value="Vaccinia Virus protein VP39"/>
    <property type="match status" value="1"/>
</dbReference>
<dbReference type="EMBL" id="KZ824668">
    <property type="protein sequence ID" value="RAK74473.1"/>
    <property type="molecule type" value="Genomic_DNA"/>
</dbReference>
<dbReference type="GO" id="GO:0008171">
    <property type="term" value="F:O-methyltransferase activity"/>
    <property type="evidence" value="ECO:0007669"/>
    <property type="project" value="InterPro"/>
</dbReference>
<keyword evidence="3" id="KW-0949">S-adenosyl-L-methionine</keyword>
<dbReference type="GO" id="GO:0044550">
    <property type="term" value="P:secondary metabolite biosynthetic process"/>
    <property type="evidence" value="ECO:0007669"/>
    <property type="project" value="UniProtKB-ARBA"/>
</dbReference>
<dbReference type="PANTHER" id="PTHR43712">
    <property type="entry name" value="PUTATIVE (AFU_ORTHOLOGUE AFUA_4G14580)-RELATED"/>
    <property type="match status" value="1"/>
</dbReference>
<dbReference type="RefSeq" id="XP_040798483.1">
    <property type="nucleotide sequence ID" value="XM_040947584.1"/>
</dbReference>